<dbReference type="Proteomes" id="UP000323164">
    <property type="component" value="Unassembled WGS sequence"/>
</dbReference>
<accession>A0A5D8Z5J8</accession>
<protein>
    <submittedName>
        <fullName evidence="1">Uncharacterized protein</fullName>
    </submittedName>
</protein>
<organism evidence="1 2">
    <name type="scientific">Cognatilysobacter lacus</name>
    <dbReference type="NCBI Taxonomy" id="1643323"/>
    <lineage>
        <taxon>Bacteria</taxon>
        <taxon>Pseudomonadati</taxon>
        <taxon>Pseudomonadota</taxon>
        <taxon>Gammaproteobacteria</taxon>
        <taxon>Lysobacterales</taxon>
        <taxon>Lysobacteraceae</taxon>
        <taxon>Cognatilysobacter</taxon>
    </lineage>
</organism>
<evidence type="ECO:0000313" key="1">
    <source>
        <dbReference type="EMBL" id="TZF90019.1"/>
    </source>
</evidence>
<comment type="caution">
    <text evidence="1">The sequence shown here is derived from an EMBL/GenBank/DDBJ whole genome shotgun (WGS) entry which is preliminary data.</text>
</comment>
<proteinExistence type="predicted"/>
<evidence type="ECO:0000313" key="2">
    <source>
        <dbReference type="Proteomes" id="UP000323164"/>
    </source>
</evidence>
<dbReference type="RefSeq" id="WP_149352652.1">
    <property type="nucleotide sequence ID" value="NZ_VTRV01000057.1"/>
</dbReference>
<sequence length="100" mass="11527">MEAMQDVARRVEQARQVMRDPSYDERSPFLRSAALGELIRRQEHLADLHRQIDASRGKDVEYLWQKFFLQYDDFIEAMQDAGPRALDATAASTPSSARAR</sequence>
<dbReference type="OrthoDB" id="6028494at2"/>
<keyword evidence="2" id="KW-1185">Reference proteome</keyword>
<reference evidence="1 2" key="1">
    <citation type="submission" date="2019-08" db="EMBL/GenBank/DDBJ databases">
        <title>Draft genome sequence of Lysobacter sp. UKS-15.</title>
        <authorList>
            <person name="Im W.-T."/>
        </authorList>
    </citation>
    <scope>NUCLEOTIDE SEQUENCE [LARGE SCALE GENOMIC DNA]</scope>
    <source>
        <strain evidence="1 2">UKS-15</strain>
    </source>
</reference>
<gene>
    <name evidence="1" type="ORF">FW784_07060</name>
</gene>
<dbReference type="EMBL" id="VTRV01000057">
    <property type="protein sequence ID" value="TZF90019.1"/>
    <property type="molecule type" value="Genomic_DNA"/>
</dbReference>
<name>A0A5D8Z5J8_9GAMM</name>
<dbReference type="AlphaFoldDB" id="A0A5D8Z5J8"/>